<evidence type="ECO:0000256" key="1">
    <source>
        <dbReference type="SAM" id="MobiDB-lite"/>
    </source>
</evidence>
<dbReference type="AlphaFoldDB" id="A0A087H7A4"/>
<organism evidence="2 3">
    <name type="scientific">Arabis alpina</name>
    <name type="common">Alpine rock-cress</name>
    <dbReference type="NCBI Taxonomy" id="50452"/>
    <lineage>
        <taxon>Eukaryota</taxon>
        <taxon>Viridiplantae</taxon>
        <taxon>Streptophyta</taxon>
        <taxon>Embryophyta</taxon>
        <taxon>Tracheophyta</taxon>
        <taxon>Spermatophyta</taxon>
        <taxon>Magnoliopsida</taxon>
        <taxon>eudicotyledons</taxon>
        <taxon>Gunneridae</taxon>
        <taxon>Pentapetalae</taxon>
        <taxon>rosids</taxon>
        <taxon>malvids</taxon>
        <taxon>Brassicales</taxon>
        <taxon>Brassicaceae</taxon>
        <taxon>Arabideae</taxon>
        <taxon>Arabis</taxon>
    </lineage>
</organism>
<reference evidence="3" key="1">
    <citation type="journal article" date="2015" name="Nat. Plants">
        <title>Genome expansion of Arabis alpina linked with retrotransposition and reduced symmetric DNA methylation.</title>
        <authorList>
            <person name="Willing E.M."/>
            <person name="Rawat V."/>
            <person name="Mandakova T."/>
            <person name="Maumus F."/>
            <person name="James G.V."/>
            <person name="Nordstroem K.J."/>
            <person name="Becker C."/>
            <person name="Warthmann N."/>
            <person name="Chica C."/>
            <person name="Szarzynska B."/>
            <person name="Zytnicki M."/>
            <person name="Albani M.C."/>
            <person name="Kiefer C."/>
            <person name="Bergonzi S."/>
            <person name="Castaings L."/>
            <person name="Mateos J.L."/>
            <person name="Berns M.C."/>
            <person name="Bujdoso N."/>
            <person name="Piofczyk T."/>
            <person name="de Lorenzo L."/>
            <person name="Barrero-Sicilia C."/>
            <person name="Mateos I."/>
            <person name="Piednoel M."/>
            <person name="Hagmann J."/>
            <person name="Chen-Min-Tao R."/>
            <person name="Iglesias-Fernandez R."/>
            <person name="Schuster S.C."/>
            <person name="Alonso-Blanco C."/>
            <person name="Roudier F."/>
            <person name="Carbonero P."/>
            <person name="Paz-Ares J."/>
            <person name="Davis S.J."/>
            <person name="Pecinka A."/>
            <person name="Quesneville H."/>
            <person name="Colot V."/>
            <person name="Lysak M.A."/>
            <person name="Weigel D."/>
            <person name="Coupland G."/>
            <person name="Schneeberger K."/>
        </authorList>
    </citation>
    <scope>NUCLEOTIDE SEQUENCE [LARGE SCALE GENOMIC DNA]</scope>
    <source>
        <strain evidence="3">cv. Pajares</strain>
    </source>
</reference>
<dbReference type="EMBL" id="CM002871">
    <property type="protein sequence ID" value="KFK38006.1"/>
    <property type="molecule type" value="Genomic_DNA"/>
</dbReference>
<dbReference type="eggNOG" id="ENOG502R3M0">
    <property type="taxonomic scope" value="Eukaryota"/>
</dbReference>
<gene>
    <name evidence="2" type="ordered locus">AALP_Aa3g058100</name>
</gene>
<dbReference type="PANTHER" id="PTHR35123">
    <property type="entry name" value="OS07G0633900 PROTEIN-RELATED"/>
    <property type="match status" value="1"/>
</dbReference>
<proteinExistence type="predicted"/>
<dbReference type="PANTHER" id="PTHR35123:SF3">
    <property type="entry name" value="TRANSMEMBRANE PROTEIN"/>
    <property type="match status" value="1"/>
</dbReference>
<accession>A0A087H7A4</accession>
<sequence length="107" mass="12673">MLQITGKNRWRQSCRYKKLNDDHEKVTTTTRSAKRQNSGKKNEFRAKGFRINRSRKLVLKALALPRRLFNIYMRITNKMNKEGLYPNLVFSSHWGFPVVLNSRGGFR</sequence>
<dbReference type="Proteomes" id="UP000029120">
    <property type="component" value="Chromosome 3"/>
</dbReference>
<protein>
    <submittedName>
        <fullName evidence="2">Uncharacterized protein</fullName>
    </submittedName>
</protein>
<dbReference type="OrthoDB" id="586794at2759"/>
<evidence type="ECO:0000313" key="3">
    <source>
        <dbReference type="Proteomes" id="UP000029120"/>
    </source>
</evidence>
<dbReference type="Gramene" id="KFK38006">
    <property type="protein sequence ID" value="KFK38006"/>
    <property type="gene ID" value="AALP_AA3G058100"/>
</dbReference>
<dbReference type="OMA" id="YLATKRM"/>
<evidence type="ECO:0000313" key="2">
    <source>
        <dbReference type="EMBL" id="KFK38006.1"/>
    </source>
</evidence>
<feature type="region of interest" description="Disordered" evidence="1">
    <location>
        <begin position="21"/>
        <end position="45"/>
    </location>
</feature>
<keyword evidence="3" id="KW-1185">Reference proteome</keyword>
<name>A0A087H7A4_ARAAL</name>